<dbReference type="Pfam" id="PF00817">
    <property type="entry name" value="IMS"/>
    <property type="match status" value="1"/>
</dbReference>
<organism evidence="5 6">
    <name type="scientific">Parachitinimonas caeni</name>
    <dbReference type="NCBI Taxonomy" id="3031301"/>
    <lineage>
        <taxon>Bacteria</taxon>
        <taxon>Pseudomonadati</taxon>
        <taxon>Pseudomonadota</taxon>
        <taxon>Betaproteobacteria</taxon>
        <taxon>Neisseriales</taxon>
        <taxon>Chitinibacteraceae</taxon>
        <taxon>Parachitinimonas</taxon>
    </lineage>
</organism>
<evidence type="ECO:0000259" key="4">
    <source>
        <dbReference type="Pfam" id="PF00817"/>
    </source>
</evidence>
<proteinExistence type="predicted"/>
<dbReference type="EMBL" id="JARRAF010000005">
    <property type="protein sequence ID" value="MDK2123649.1"/>
    <property type="molecule type" value="Genomic_DNA"/>
</dbReference>
<keyword evidence="3" id="KW-0732">Signal</keyword>
<keyword evidence="6" id="KW-1185">Reference proteome</keyword>
<dbReference type="InterPro" id="IPR043502">
    <property type="entry name" value="DNA/RNA_pol_sf"/>
</dbReference>
<reference evidence="5" key="1">
    <citation type="submission" date="2023-03" db="EMBL/GenBank/DDBJ databases">
        <title>Chitinimonas shenzhenensis gen. nov., sp. nov., a novel member of family Burkholderiaceae isolated from activated sludge collected in Shen Zhen, China.</title>
        <authorList>
            <person name="Wang X."/>
        </authorList>
    </citation>
    <scope>NUCLEOTIDE SEQUENCE</scope>
    <source>
        <strain evidence="5">DQS-5</strain>
    </source>
</reference>
<evidence type="ECO:0000256" key="2">
    <source>
        <dbReference type="SAM" id="MobiDB-lite"/>
    </source>
</evidence>
<feature type="domain" description="UmuC" evidence="4">
    <location>
        <begin position="26"/>
        <end position="147"/>
    </location>
</feature>
<dbReference type="CDD" id="cd03468">
    <property type="entry name" value="PolY_like"/>
    <property type="match status" value="1"/>
</dbReference>
<dbReference type="RefSeq" id="WP_284100025.1">
    <property type="nucleotide sequence ID" value="NZ_JARRAF010000005.1"/>
</dbReference>
<keyword evidence="1" id="KW-0227">DNA damage</keyword>
<protein>
    <submittedName>
        <fullName evidence="5">DNA polymerase Y family protein</fullName>
    </submittedName>
</protein>
<accession>A0ABT7DU93</accession>
<evidence type="ECO:0000256" key="3">
    <source>
        <dbReference type="SAM" id="SignalP"/>
    </source>
</evidence>
<dbReference type="SUPFAM" id="SSF56672">
    <property type="entry name" value="DNA/RNA polymerases"/>
    <property type="match status" value="1"/>
</dbReference>
<feature type="compositionally biased region" description="Basic and acidic residues" evidence="2">
    <location>
        <begin position="399"/>
        <end position="408"/>
    </location>
</feature>
<dbReference type="PANTHER" id="PTHR35369:SF2">
    <property type="entry name" value="BLR3025 PROTEIN"/>
    <property type="match status" value="1"/>
</dbReference>
<evidence type="ECO:0000313" key="6">
    <source>
        <dbReference type="Proteomes" id="UP001172778"/>
    </source>
</evidence>
<feature type="region of interest" description="Disordered" evidence="2">
    <location>
        <begin position="394"/>
        <end position="417"/>
    </location>
</feature>
<evidence type="ECO:0000313" key="5">
    <source>
        <dbReference type="EMBL" id="MDK2123649.1"/>
    </source>
</evidence>
<dbReference type="PANTHER" id="PTHR35369">
    <property type="entry name" value="BLR3025 PROTEIN-RELATED"/>
    <property type="match status" value="1"/>
</dbReference>
<sequence>MLWLALYLPALPLQAFPSAPCASPPEPLAIIDSQGRVDRVHACNQTAAQLGVRPGQRRSAAEALASSLRCLRRDTAAEHRAHNALAAWALQFSPMVTLDPAPALLLEIGSCLAYFGGLERLRQQVDAGLIDLGYTVQQGCAPTPLAALWLAQAGRPEAVALATLPETLGQLSFTGLPLAAEQIASLRRLGLQTLADVQSLPSRGLSRRLGLQLAQLLDRALGRQADPRQPYQPPDQFERQLDLNYPVQASEALLFAGRRLLIELSGFLRGRGLGVQQVTLRLTLQQRPDLESGQSQPLSAPHHATALPENRSHFDLMLAFGRPTREVAEMLGVLKEKLAVNPLPAPALGLTLQARVLHALDAPVSDLFSNGQSAADFALLAARLKARLGDQALTGIQPHPDHRPERAWRTSQQPDNAPQLPATLRPAWLLHTPQPLELRDARPWLGEPLQCQGRAERIESGWWDGAPIARDYYLACGPSGRRYWIYFDRKEQSWYLHGLFD</sequence>
<gene>
    <name evidence="5" type="ORF">PZA18_06270</name>
</gene>
<comment type="caution">
    <text evidence="5">The sequence shown here is derived from an EMBL/GenBank/DDBJ whole genome shotgun (WGS) entry which is preliminary data.</text>
</comment>
<dbReference type="InterPro" id="IPR050356">
    <property type="entry name" value="SulA_CellDiv_inhibitor"/>
</dbReference>
<name>A0ABT7DU93_9NEIS</name>
<feature type="chain" id="PRO_5047531593" evidence="3">
    <location>
        <begin position="16"/>
        <end position="501"/>
    </location>
</feature>
<dbReference type="Proteomes" id="UP001172778">
    <property type="component" value="Unassembled WGS sequence"/>
</dbReference>
<feature type="signal peptide" evidence="3">
    <location>
        <begin position="1"/>
        <end position="15"/>
    </location>
</feature>
<evidence type="ECO:0000256" key="1">
    <source>
        <dbReference type="ARBA" id="ARBA00022763"/>
    </source>
</evidence>
<dbReference type="InterPro" id="IPR001126">
    <property type="entry name" value="UmuC"/>
</dbReference>